<accession>A0ABD0N8J6</accession>
<feature type="non-terminal residue" evidence="7">
    <location>
        <position position="1"/>
    </location>
</feature>
<proteinExistence type="predicted"/>
<organism evidence="7 8">
    <name type="scientific">Cirrhinus mrigala</name>
    <name type="common">Mrigala</name>
    <dbReference type="NCBI Taxonomy" id="683832"/>
    <lineage>
        <taxon>Eukaryota</taxon>
        <taxon>Metazoa</taxon>
        <taxon>Chordata</taxon>
        <taxon>Craniata</taxon>
        <taxon>Vertebrata</taxon>
        <taxon>Euteleostomi</taxon>
        <taxon>Actinopterygii</taxon>
        <taxon>Neopterygii</taxon>
        <taxon>Teleostei</taxon>
        <taxon>Ostariophysi</taxon>
        <taxon>Cypriniformes</taxon>
        <taxon>Cyprinidae</taxon>
        <taxon>Labeoninae</taxon>
        <taxon>Labeonini</taxon>
        <taxon>Cirrhinus</taxon>
    </lineage>
</organism>
<dbReference type="FunFam" id="2.10.25.10:FF:000138">
    <property type="entry name" value="Laminin subunit beta 1"/>
    <property type="match status" value="1"/>
</dbReference>
<dbReference type="InterPro" id="IPR000742">
    <property type="entry name" value="EGF"/>
</dbReference>
<dbReference type="EMBL" id="JAMKFB020000023">
    <property type="protein sequence ID" value="KAL0158390.1"/>
    <property type="molecule type" value="Genomic_DNA"/>
</dbReference>
<dbReference type="PANTHER" id="PTHR10574:SF197">
    <property type="entry name" value="LAMININ SUBUNIT BETA-1 ISOFORM X1"/>
    <property type="match status" value="1"/>
</dbReference>
<dbReference type="SUPFAM" id="SSF57196">
    <property type="entry name" value="EGF/Laminin"/>
    <property type="match status" value="1"/>
</dbReference>
<dbReference type="PROSITE" id="PS50027">
    <property type="entry name" value="EGF_LAM_2"/>
    <property type="match status" value="1"/>
</dbReference>
<dbReference type="CDD" id="cd00055">
    <property type="entry name" value="EGF_Lam"/>
    <property type="match status" value="1"/>
</dbReference>
<evidence type="ECO:0000256" key="2">
    <source>
        <dbReference type="ARBA" id="ARBA00023292"/>
    </source>
</evidence>
<feature type="domain" description="Laminin EGF-like" evidence="6">
    <location>
        <begin position="1"/>
        <end position="54"/>
    </location>
</feature>
<dbReference type="AlphaFoldDB" id="A0ABD0N8J6"/>
<evidence type="ECO:0000256" key="4">
    <source>
        <dbReference type="PROSITE-ProRule" id="PRU00460"/>
    </source>
</evidence>
<dbReference type="InterPro" id="IPR050440">
    <property type="entry name" value="Laminin/Netrin_ECM"/>
</dbReference>
<keyword evidence="3" id="KW-0245">EGF-like domain</keyword>
<evidence type="ECO:0000256" key="3">
    <source>
        <dbReference type="PROSITE-ProRule" id="PRU00076"/>
    </source>
</evidence>
<dbReference type="Pfam" id="PF00053">
    <property type="entry name" value="EGF_laminin"/>
    <property type="match status" value="1"/>
</dbReference>
<keyword evidence="2 4" id="KW-0424">Laminin EGF-like domain</keyword>
<dbReference type="PROSITE" id="PS01248">
    <property type="entry name" value="EGF_LAM_1"/>
    <property type="match status" value="1"/>
</dbReference>
<gene>
    <name evidence="7" type="ORF">M9458_046466</name>
</gene>
<dbReference type="Proteomes" id="UP001529510">
    <property type="component" value="Unassembled WGS sequence"/>
</dbReference>
<evidence type="ECO:0000259" key="6">
    <source>
        <dbReference type="PROSITE" id="PS50027"/>
    </source>
</evidence>
<evidence type="ECO:0000313" key="7">
    <source>
        <dbReference type="EMBL" id="KAL0158390.1"/>
    </source>
</evidence>
<evidence type="ECO:0000313" key="8">
    <source>
        <dbReference type="Proteomes" id="UP001529510"/>
    </source>
</evidence>
<dbReference type="PROSITE" id="PS00022">
    <property type="entry name" value="EGF_1"/>
    <property type="match status" value="1"/>
</dbReference>
<protein>
    <submittedName>
        <fullName evidence="7">Uncharacterized protein</fullName>
    </submittedName>
</protein>
<keyword evidence="8" id="KW-1185">Reference proteome</keyword>
<evidence type="ECO:0000256" key="1">
    <source>
        <dbReference type="ARBA" id="ARBA00023157"/>
    </source>
</evidence>
<comment type="caution">
    <text evidence="7">The sequence shown here is derived from an EMBL/GenBank/DDBJ whole genome shotgun (WGS) entry which is preliminary data.</text>
</comment>
<dbReference type="PROSITE" id="PS50026">
    <property type="entry name" value="EGF_3"/>
    <property type="match status" value="1"/>
</dbReference>
<reference evidence="7 8" key="1">
    <citation type="submission" date="2024-05" db="EMBL/GenBank/DDBJ databases">
        <title>Genome sequencing and assembly of Indian major carp, Cirrhinus mrigala (Hamilton, 1822).</title>
        <authorList>
            <person name="Mohindra V."/>
            <person name="Chowdhury L.M."/>
            <person name="Lal K."/>
            <person name="Jena J.K."/>
        </authorList>
    </citation>
    <scope>NUCLEOTIDE SEQUENCE [LARGE SCALE GENOMIC DNA]</scope>
    <source>
        <strain evidence="7">CM1030</strain>
        <tissue evidence="7">Blood</tissue>
    </source>
</reference>
<keyword evidence="1 3" id="KW-1015">Disulfide bond</keyword>
<dbReference type="PANTHER" id="PTHR10574">
    <property type="entry name" value="NETRIN/LAMININ-RELATED"/>
    <property type="match status" value="1"/>
</dbReference>
<sequence length="96" mass="10279">HPNSGQSNGGSCHADYSSNQILCQCARGYTGPRCDQCAPGYYGDPRQPGRMCRPCQCNGNIDPQDPESCACITPTATLALSVNRVTMEMHSLRTVG</sequence>
<feature type="domain" description="EGF-like" evidence="5">
    <location>
        <begin position="7"/>
        <end position="35"/>
    </location>
</feature>
<dbReference type="InterPro" id="IPR002049">
    <property type="entry name" value="LE_dom"/>
</dbReference>
<name>A0ABD0N8J6_CIRMR</name>
<evidence type="ECO:0000259" key="5">
    <source>
        <dbReference type="PROSITE" id="PS50026"/>
    </source>
</evidence>
<dbReference type="Gene3D" id="2.10.25.10">
    <property type="entry name" value="Laminin"/>
    <property type="match status" value="1"/>
</dbReference>
<feature type="disulfide bond" evidence="3">
    <location>
        <begin position="25"/>
        <end position="34"/>
    </location>
</feature>
<feature type="non-terminal residue" evidence="7">
    <location>
        <position position="96"/>
    </location>
</feature>
<comment type="caution">
    <text evidence="3">Lacks conserved residue(s) required for the propagation of feature annotation.</text>
</comment>